<sequence>MTAAYAEDGEFEDDINYFSLIDNHLQYNTEYYKCIAKSMGTINKGIEPVADALAVFSSVLGNISIPSEIIISTLKVFGELCTDIVIDTDKYMNQYKSVYNSAFNVLSEDLSIEVKSDDNIYADAA</sequence>
<comment type="caution">
    <text evidence="1">The sequence shown here is derived from an EMBL/GenBank/DDBJ whole genome shotgun (WGS) entry which is preliminary data.</text>
</comment>
<dbReference type="RefSeq" id="WP_006864622.1">
    <property type="nucleotide sequence ID" value="NZ_ACCL02000044.1"/>
</dbReference>
<keyword evidence="2" id="KW-1185">Reference proteome</keyword>
<organism evidence="1 2">
    <name type="scientific">Marvinbryantia formatexigens DSM 14469</name>
    <dbReference type="NCBI Taxonomy" id="478749"/>
    <lineage>
        <taxon>Bacteria</taxon>
        <taxon>Bacillati</taxon>
        <taxon>Bacillota</taxon>
        <taxon>Clostridia</taxon>
        <taxon>Lachnospirales</taxon>
        <taxon>Lachnospiraceae</taxon>
        <taxon>Marvinbryantia</taxon>
    </lineage>
</organism>
<name>C6LMH1_9FIRM</name>
<evidence type="ECO:0000313" key="2">
    <source>
        <dbReference type="Proteomes" id="UP000005561"/>
    </source>
</evidence>
<dbReference type="AlphaFoldDB" id="C6LMH1"/>
<proteinExistence type="predicted"/>
<dbReference type="Proteomes" id="UP000005561">
    <property type="component" value="Unassembled WGS sequence"/>
</dbReference>
<reference evidence="1" key="1">
    <citation type="submission" date="2009-07" db="EMBL/GenBank/DDBJ databases">
        <authorList>
            <person name="Weinstock G."/>
            <person name="Sodergren E."/>
            <person name="Clifton S."/>
            <person name="Fulton L."/>
            <person name="Fulton B."/>
            <person name="Courtney L."/>
            <person name="Fronick C."/>
            <person name="Harrison M."/>
            <person name="Strong C."/>
            <person name="Farmer C."/>
            <person name="Delahaunty K."/>
            <person name="Markovic C."/>
            <person name="Hall O."/>
            <person name="Minx P."/>
            <person name="Tomlinson C."/>
            <person name="Mitreva M."/>
            <person name="Nelson J."/>
            <person name="Hou S."/>
            <person name="Wollam A."/>
            <person name="Pepin K.H."/>
            <person name="Johnson M."/>
            <person name="Bhonagiri V."/>
            <person name="Nash W.E."/>
            <person name="Warren W."/>
            <person name="Chinwalla A."/>
            <person name="Mardis E.R."/>
            <person name="Wilson R.K."/>
        </authorList>
    </citation>
    <scope>NUCLEOTIDE SEQUENCE [LARGE SCALE GENOMIC DNA]</scope>
    <source>
        <strain evidence="1">DSM 14469</strain>
    </source>
</reference>
<evidence type="ECO:0000313" key="1">
    <source>
        <dbReference type="EMBL" id="EET58168.1"/>
    </source>
</evidence>
<gene>
    <name evidence="1" type="ORF">BRYFOR_09872</name>
</gene>
<protein>
    <submittedName>
        <fullName evidence="1">Uncharacterized protein</fullName>
    </submittedName>
</protein>
<dbReference type="EMBL" id="ACCL02000044">
    <property type="protein sequence ID" value="EET58168.1"/>
    <property type="molecule type" value="Genomic_DNA"/>
</dbReference>
<accession>C6LMH1</accession>